<accession>A0A7J6GNW0</accession>
<gene>
    <name evidence="1" type="ORF">F8388_003913</name>
</gene>
<reference evidence="1 2" key="1">
    <citation type="journal article" date="2020" name="bioRxiv">
        <title>Sequence and annotation of 42 cannabis genomes reveals extensive copy number variation in cannabinoid synthesis and pathogen resistance genes.</title>
        <authorList>
            <person name="Mckernan K.J."/>
            <person name="Helbert Y."/>
            <person name="Kane L.T."/>
            <person name="Ebling H."/>
            <person name="Zhang L."/>
            <person name="Liu B."/>
            <person name="Eaton Z."/>
            <person name="Mclaughlin S."/>
            <person name="Kingan S."/>
            <person name="Baybayan P."/>
            <person name="Concepcion G."/>
            <person name="Jordan M."/>
            <person name="Riva A."/>
            <person name="Barbazuk W."/>
            <person name="Harkins T."/>
        </authorList>
    </citation>
    <scope>NUCLEOTIDE SEQUENCE [LARGE SCALE GENOMIC DNA]</scope>
    <source>
        <strain evidence="2">cv. Jamaican Lion 4</strain>
        <tissue evidence="1">Leaf</tissue>
    </source>
</reference>
<dbReference type="EMBL" id="JAATIP010000047">
    <property type="protein sequence ID" value="KAF4384606.1"/>
    <property type="molecule type" value="Genomic_DNA"/>
</dbReference>
<name>A0A7J6GNW0_CANSA</name>
<proteinExistence type="predicted"/>
<evidence type="ECO:0000313" key="2">
    <source>
        <dbReference type="Proteomes" id="UP000525078"/>
    </source>
</evidence>
<evidence type="ECO:0000313" key="1">
    <source>
        <dbReference type="EMBL" id="KAF4384606.1"/>
    </source>
</evidence>
<comment type="caution">
    <text evidence="1">The sequence shown here is derived from an EMBL/GenBank/DDBJ whole genome shotgun (WGS) entry which is preliminary data.</text>
</comment>
<sequence>MVFDKNFYIFSGVVWRIRRLWRRSRIFWRSILLFSKNIISNWCGELRTRCQRNLWRRVTLLLGLRTISKL</sequence>
<dbReference type="AlphaFoldDB" id="A0A7J6GNW0"/>
<organism evidence="1 2">
    <name type="scientific">Cannabis sativa</name>
    <name type="common">Hemp</name>
    <name type="synonym">Marijuana</name>
    <dbReference type="NCBI Taxonomy" id="3483"/>
    <lineage>
        <taxon>Eukaryota</taxon>
        <taxon>Viridiplantae</taxon>
        <taxon>Streptophyta</taxon>
        <taxon>Embryophyta</taxon>
        <taxon>Tracheophyta</taxon>
        <taxon>Spermatophyta</taxon>
        <taxon>Magnoliopsida</taxon>
        <taxon>eudicotyledons</taxon>
        <taxon>Gunneridae</taxon>
        <taxon>Pentapetalae</taxon>
        <taxon>rosids</taxon>
        <taxon>fabids</taxon>
        <taxon>Rosales</taxon>
        <taxon>Cannabaceae</taxon>
        <taxon>Cannabis</taxon>
    </lineage>
</organism>
<protein>
    <submittedName>
        <fullName evidence="1">Uncharacterized protein</fullName>
    </submittedName>
</protein>
<dbReference type="Proteomes" id="UP000525078">
    <property type="component" value="Unassembled WGS sequence"/>
</dbReference>